<dbReference type="PANTHER" id="PTHR30273:SF2">
    <property type="entry name" value="PROTEIN FECR"/>
    <property type="match status" value="1"/>
</dbReference>
<proteinExistence type="predicted"/>
<dbReference type="InterPro" id="IPR006860">
    <property type="entry name" value="FecR"/>
</dbReference>
<evidence type="ECO:0000259" key="2">
    <source>
        <dbReference type="Pfam" id="PF04773"/>
    </source>
</evidence>
<evidence type="ECO:0000313" key="4">
    <source>
        <dbReference type="EMBL" id="SBV31742.1"/>
    </source>
</evidence>
<feature type="transmembrane region" description="Helical" evidence="1">
    <location>
        <begin position="86"/>
        <end position="104"/>
    </location>
</feature>
<dbReference type="Pfam" id="PF16220">
    <property type="entry name" value="DUF4880"/>
    <property type="match status" value="1"/>
</dbReference>
<name>A0A1Y5PNV2_9SPHN</name>
<dbReference type="GO" id="GO:0016989">
    <property type="term" value="F:sigma factor antagonist activity"/>
    <property type="evidence" value="ECO:0007669"/>
    <property type="project" value="TreeGrafter"/>
</dbReference>
<dbReference type="AlphaFoldDB" id="A0A1Y5PNV2"/>
<evidence type="ECO:0000256" key="1">
    <source>
        <dbReference type="SAM" id="Phobius"/>
    </source>
</evidence>
<dbReference type="InterPro" id="IPR012373">
    <property type="entry name" value="Ferrdict_sens_TM"/>
</dbReference>
<dbReference type="Gene3D" id="2.60.120.1440">
    <property type="match status" value="1"/>
</dbReference>
<organism evidence="4">
    <name type="scientific">uncultured Sphingopyxis sp</name>
    <dbReference type="NCBI Taxonomy" id="310581"/>
    <lineage>
        <taxon>Bacteria</taxon>
        <taxon>Pseudomonadati</taxon>
        <taxon>Pseudomonadota</taxon>
        <taxon>Alphaproteobacteria</taxon>
        <taxon>Sphingomonadales</taxon>
        <taxon>Sphingomonadaceae</taxon>
        <taxon>Sphingopyxis</taxon>
        <taxon>environmental samples</taxon>
    </lineage>
</organism>
<dbReference type="EMBL" id="LT598653">
    <property type="protein sequence ID" value="SBV31742.1"/>
    <property type="molecule type" value="Genomic_DNA"/>
</dbReference>
<protein>
    <submittedName>
        <fullName evidence="4">Putative Anti-FecI sigma factor, FecR</fullName>
    </submittedName>
</protein>
<sequence>MKTMAEYGPDPRHTAIDWLTRQRDPLFDDWDEFIEWLEADPSHAALYQQLMELDAAVADDLAVDPPQFVSDANPAEGPPERRRRTGVFAAGAAALLALVAFVMLHPRGAYEVATHEGQRKHISLADGSRIVLNSDTRMRLDPDLPRSAELVTGEALFDIIHDERTRFKVTFDGGTVHNLGTRFIVGRKGRRTEVAVAEGAVAFQSGKSQAELRPGERIVVTGGRIVRDSIAKEAIGRWATPRLDYENERLQNVAADLSRELGAPVSVSPAAADIRVSATIQLDLDVESSVAQLGPLLGIEVRRDRDGWTLLPGR</sequence>
<dbReference type="PANTHER" id="PTHR30273">
    <property type="entry name" value="PERIPLASMIC SIGNAL SENSOR AND SIGMA FACTOR ACTIVATOR FECR-RELATED"/>
    <property type="match status" value="1"/>
</dbReference>
<evidence type="ECO:0000259" key="3">
    <source>
        <dbReference type="Pfam" id="PF16220"/>
    </source>
</evidence>
<keyword evidence="1" id="KW-0812">Transmembrane</keyword>
<accession>A0A1Y5PNV2</accession>
<feature type="domain" description="FecR N-terminal" evidence="3">
    <location>
        <begin position="15"/>
        <end position="51"/>
    </location>
</feature>
<dbReference type="InterPro" id="IPR032623">
    <property type="entry name" value="FecR_N"/>
</dbReference>
<keyword evidence="1" id="KW-0472">Membrane</keyword>
<dbReference type="Pfam" id="PF04773">
    <property type="entry name" value="FecR"/>
    <property type="match status" value="1"/>
</dbReference>
<keyword evidence="1" id="KW-1133">Transmembrane helix</keyword>
<dbReference type="KEGG" id="sphu:SPPYR_0622"/>
<reference evidence="4" key="1">
    <citation type="submission" date="2016-03" db="EMBL/GenBank/DDBJ databases">
        <authorList>
            <person name="Ploux O."/>
        </authorList>
    </citation>
    <scope>NUCLEOTIDE SEQUENCE</scope>
    <source>
        <strain evidence="4">UC10</strain>
    </source>
</reference>
<gene>
    <name evidence="4" type="ORF">SPPYR_0622</name>
</gene>
<feature type="domain" description="FecR protein" evidence="2">
    <location>
        <begin position="111"/>
        <end position="201"/>
    </location>
</feature>
<dbReference type="PIRSF" id="PIRSF018266">
    <property type="entry name" value="FecR"/>
    <property type="match status" value="1"/>
</dbReference>